<dbReference type="PANTHER" id="PTHR13767">
    <property type="entry name" value="TRNA-PSEUDOURIDINE SYNTHASE"/>
    <property type="match status" value="1"/>
</dbReference>
<dbReference type="RefSeq" id="WP_382422272.1">
    <property type="nucleotide sequence ID" value="NZ_JBHSCW010000004.1"/>
</dbReference>
<dbReference type="InterPro" id="IPR032819">
    <property type="entry name" value="TruB_C"/>
</dbReference>
<dbReference type="EMBL" id="JBHSCW010000004">
    <property type="protein sequence ID" value="MFC4351928.1"/>
    <property type="molecule type" value="Genomic_DNA"/>
</dbReference>
<comment type="similarity">
    <text evidence="2 5">Belongs to the pseudouridine synthase TruB family. Type 1 subfamily.</text>
</comment>
<dbReference type="Gene3D" id="3.30.2350.10">
    <property type="entry name" value="Pseudouridine synthase"/>
    <property type="match status" value="1"/>
</dbReference>
<dbReference type="CDD" id="cd02573">
    <property type="entry name" value="PseudoU_synth_EcTruB"/>
    <property type="match status" value="1"/>
</dbReference>
<dbReference type="Pfam" id="PF01509">
    <property type="entry name" value="TruB_N"/>
    <property type="match status" value="1"/>
</dbReference>
<evidence type="ECO:0000313" key="8">
    <source>
        <dbReference type="EMBL" id="MFC4351928.1"/>
    </source>
</evidence>
<keyword evidence="4 5" id="KW-0413">Isomerase</keyword>
<dbReference type="GO" id="GO:0160148">
    <property type="term" value="F:tRNA pseudouridine(55) synthase activity"/>
    <property type="evidence" value="ECO:0007669"/>
    <property type="project" value="UniProtKB-EC"/>
</dbReference>
<name>A0ABV8UN81_9PROT</name>
<evidence type="ECO:0000256" key="2">
    <source>
        <dbReference type="ARBA" id="ARBA00005642"/>
    </source>
</evidence>
<comment type="function">
    <text evidence="5">Responsible for synthesis of pseudouridine from uracil-55 in the psi GC loop of transfer RNAs.</text>
</comment>
<dbReference type="InterPro" id="IPR002501">
    <property type="entry name" value="PsdUridine_synth_N"/>
</dbReference>
<comment type="catalytic activity">
    <reaction evidence="1 5">
        <text>uridine(55) in tRNA = pseudouridine(55) in tRNA</text>
        <dbReference type="Rhea" id="RHEA:42532"/>
        <dbReference type="Rhea" id="RHEA-COMP:10101"/>
        <dbReference type="Rhea" id="RHEA-COMP:10102"/>
        <dbReference type="ChEBI" id="CHEBI:65314"/>
        <dbReference type="ChEBI" id="CHEBI:65315"/>
        <dbReference type="EC" id="5.4.99.25"/>
    </reaction>
</comment>
<dbReference type="SUPFAM" id="SSF55120">
    <property type="entry name" value="Pseudouridine synthase"/>
    <property type="match status" value="1"/>
</dbReference>
<keyword evidence="9" id="KW-1185">Reference proteome</keyword>
<proteinExistence type="inferred from homology"/>
<dbReference type="EC" id="5.4.99.25" evidence="5"/>
<evidence type="ECO:0000256" key="3">
    <source>
        <dbReference type="ARBA" id="ARBA00022694"/>
    </source>
</evidence>
<comment type="caution">
    <text evidence="8">The sequence shown here is derived from an EMBL/GenBank/DDBJ whole genome shotgun (WGS) entry which is preliminary data.</text>
</comment>
<evidence type="ECO:0000256" key="4">
    <source>
        <dbReference type="ARBA" id="ARBA00023235"/>
    </source>
</evidence>
<dbReference type="PANTHER" id="PTHR13767:SF2">
    <property type="entry name" value="PSEUDOURIDYLATE SYNTHASE TRUB1"/>
    <property type="match status" value="1"/>
</dbReference>
<evidence type="ECO:0000256" key="5">
    <source>
        <dbReference type="HAMAP-Rule" id="MF_01080"/>
    </source>
</evidence>
<dbReference type="InterPro" id="IPR014780">
    <property type="entry name" value="tRNA_psdUridine_synth_TruB"/>
</dbReference>
<dbReference type="Pfam" id="PF16198">
    <property type="entry name" value="TruB_C_2"/>
    <property type="match status" value="1"/>
</dbReference>
<dbReference type="NCBIfam" id="TIGR00431">
    <property type="entry name" value="TruB"/>
    <property type="match status" value="1"/>
</dbReference>
<reference evidence="9" key="1">
    <citation type="journal article" date="2019" name="Int. J. Syst. Evol. Microbiol.">
        <title>The Global Catalogue of Microorganisms (GCM) 10K type strain sequencing project: providing services to taxonomists for standard genome sequencing and annotation.</title>
        <authorList>
            <consortium name="The Broad Institute Genomics Platform"/>
            <consortium name="The Broad Institute Genome Sequencing Center for Infectious Disease"/>
            <person name="Wu L."/>
            <person name="Ma J."/>
        </authorList>
    </citation>
    <scope>NUCLEOTIDE SEQUENCE [LARGE SCALE GENOMIC DNA]</scope>
    <source>
        <strain evidence="9">CECT 8472</strain>
    </source>
</reference>
<evidence type="ECO:0000313" key="9">
    <source>
        <dbReference type="Proteomes" id="UP001595799"/>
    </source>
</evidence>
<sequence length="308" mass="33450">MARRRKGQSINGWVVIDKPSGITSTDVVNRVRRHLDARKAGHGGTLDPLATGVLPLALGEATKTVSYVMEGDKTYRFSLRWGEGTDTDDAEGETVTRSDIRPSDEAIRAVLPEFQGWIDQVPPAFSAIKVDGQRAYDLARDGESVALSARPVFVASIELVESPDRDTSIFEVACGKGTYMRSLARDLGESLGTCAHIATLRRLSVGAFDESHAISLDSFEQLEHGAAREQALLPAETALDDIPAMALTETEARRMRSGQAVSLLARSHLQRLQDLEPGDTVCAMTEGRLVAIARFEAGELRPVRVINP</sequence>
<evidence type="ECO:0000259" key="6">
    <source>
        <dbReference type="Pfam" id="PF01509"/>
    </source>
</evidence>
<feature type="domain" description="tRNA pseudouridylate synthase B C-terminal" evidence="7">
    <location>
        <begin position="181"/>
        <end position="239"/>
    </location>
</feature>
<dbReference type="InterPro" id="IPR020103">
    <property type="entry name" value="PsdUridine_synth_cat_dom_sf"/>
</dbReference>
<dbReference type="HAMAP" id="MF_01080">
    <property type="entry name" value="TruB_bact"/>
    <property type="match status" value="1"/>
</dbReference>
<accession>A0ABV8UN81</accession>
<protein>
    <recommendedName>
        <fullName evidence="5">tRNA pseudouridine synthase B</fullName>
        <ecNumber evidence="5">5.4.99.25</ecNumber>
    </recommendedName>
    <alternativeName>
        <fullName evidence="5">tRNA pseudouridine(55) synthase</fullName>
        <shortName evidence="5">Psi55 synthase</shortName>
    </alternativeName>
    <alternativeName>
        <fullName evidence="5">tRNA pseudouridylate synthase</fullName>
    </alternativeName>
    <alternativeName>
        <fullName evidence="5">tRNA-uridine isomerase</fullName>
    </alternativeName>
</protein>
<keyword evidence="3 5" id="KW-0819">tRNA processing</keyword>
<feature type="active site" description="Nucleophile" evidence="5">
    <location>
        <position position="47"/>
    </location>
</feature>
<dbReference type="PROSITE" id="PS51300">
    <property type="entry name" value="NIRD"/>
    <property type="match status" value="1"/>
</dbReference>
<organism evidence="8 9">
    <name type="scientific">Fodinicurvata halophila</name>
    <dbReference type="NCBI Taxonomy" id="1419723"/>
    <lineage>
        <taxon>Bacteria</taxon>
        <taxon>Pseudomonadati</taxon>
        <taxon>Pseudomonadota</taxon>
        <taxon>Alphaproteobacteria</taxon>
        <taxon>Rhodospirillales</taxon>
        <taxon>Rhodovibrionaceae</taxon>
        <taxon>Fodinicurvata</taxon>
    </lineage>
</organism>
<gene>
    <name evidence="5 8" type="primary">truB</name>
    <name evidence="8" type="ORF">ACFOW6_10280</name>
</gene>
<dbReference type="Proteomes" id="UP001595799">
    <property type="component" value="Unassembled WGS sequence"/>
</dbReference>
<evidence type="ECO:0000259" key="7">
    <source>
        <dbReference type="Pfam" id="PF16198"/>
    </source>
</evidence>
<evidence type="ECO:0000256" key="1">
    <source>
        <dbReference type="ARBA" id="ARBA00000385"/>
    </source>
</evidence>
<feature type="domain" description="Pseudouridine synthase II N-terminal" evidence="6">
    <location>
        <begin position="32"/>
        <end position="180"/>
    </location>
</feature>